<dbReference type="InterPro" id="IPR011006">
    <property type="entry name" value="CheY-like_superfamily"/>
</dbReference>
<dbReference type="SUPFAM" id="SSF52172">
    <property type="entry name" value="CheY-like"/>
    <property type="match status" value="1"/>
</dbReference>
<feature type="domain" description="Response regulatory" evidence="3">
    <location>
        <begin position="19"/>
        <end position="135"/>
    </location>
</feature>
<sequence length="139" mass="15651">MEKTAIITANTTNKNVIKRILVCDDIADNSFLMKTILEAENCLVESVDSGAAVLTFLETDPNPPDLLILDIQMPVMDGFEVVQRLRELTKFQFLPILLVTSFDYNLNKMNGIKCDGFIQKPIDIDTVTSKVREILDRNS</sequence>
<dbReference type="Proteomes" id="UP000623440">
    <property type="component" value="Unassembled WGS sequence"/>
</dbReference>
<evidence type="ECO:0000256" key="2">
    <source>
        <dbReference type="PROSITE-ProRule" id="PRU00169"/>
    </source>
</evidence>
<evidence type="ECO:0000313" key="5">
    <source>
        <dbReference type="Proteomes" id="UP000623440"/>
    </source>
</evidence>
<keyword evidence="5" id="KW-1185">Reference proteome</keyword>
<dbReference type="EMBL" id="JACJSI010000016">
    <property type="protein sequence ID" value="MBD2530133.1"/>
    <property type="molecule type" value="Genomic_DNA"/>
</dbReference>
<accession>A0ABR8DM63</accession>
<proteinExistence type="predicted"/>
<name>A0ABR8DM63_9NOSO</name>
<dbReference type="RefSeq" id="WP_190940695.1">
    <property type="nucleotide sequence ID" value="NZ_JACJSI010000016.1"/>
</dbReference>
<evidence type="ECO:0000256" key="1">
    <source>
        <dbReference type="ARBA" id="ARBA00022553"/>
    </source>
</evidence>
<evidence type="ECO:0000313" key="4">
    <source>
        <dbReference type="EMBL" id="MBD2530133.1"/>
    </source>
</evidence>
<reference evidence="4 5" key="1">
    <citation type="journal article" date="2020" name="ISME J.">
        <title>Comparative genomics reveals insights into cyanobacterial evolution and habitat adaptation.</title>
        <authorList>
            <person name="Chen M.Y."/>
            <person name="Teng W.K."/>
            <person name="Zhao L."/>
            <person name="Hu C.X."/>
            <person name="Zhou Y.K."/>
            <person name="Han B.P."/>
            <person name="Song L.R."/>
            <person name="Shu W.S."/>
        </authorList>
    </citation>
    <scope>NUCLEOTIDE SEQUENCE [LARGE SCALE GENOMIC DNA]</scope>
    <source>
        <strain evidence="4 5">FACHB-838</strain>
    </source>
</reference>
<dbReference type="InterPro" id="IPR050595">
    <property type="entry name" value="Bact_response_regulator"/>
</dbReference>
<comment type="caution">
    <text evidence="4">The sequence shown here is derived from an EMBL/GenBank/DDBJ whole genome shotgun (WGS) entry which is preliminary data.</text>
</comment>
<protein>
    <submittedName>
        <fullName evidence="4">Response regulator</fullName>
    </submittedName>
</protein>
<dbReference type="PROSITE" id="PS50110">
    <property type="entry name" value="RESPONSE_REGULATORY"/>
    <property type="match status" value="1"/>
</dbReference>
<feature type="modified residue" description="4-aspartylphosphate" evidence="2">
    <location>
        <position position="70"/>
    </location>
</feature>
<organism evidence="4 5">
    <name type="scientific">Nostoc flagelliforme FACHB-838</name>
    <dbReference type="NCBI Taxonomy" id="2692904"/>
    <lineage>
        <taxon>Bacteria</taxon>
        <taxon>Bacillati</taxon>
        <taxon>Cyanobacteriota</taxon>
        <taxon>Cyanophyceae</taxon>
        <taxon>Nostocales</taxon>
        <taxon>Nostocaceae</taxon>
        <taxon>Nostoc</taxon>
    </lineage>
</organism>
<dbReference type="PANTHER" id="PTHR44591:SF3">
    <property type="entry name" value="RESPONSE REGULATORY DOMAIN-CONTAINING PROTEIN"/>
    <property type="match status" value="1"/>
</dbReference>
<dbReference type="Gene3D" id="3.40.50.2300">
    <property type="match status" value="1"/>
</dbReference>
<dbReference type="Pfam" id="PF00072">
    <property type="entry name" value="Response_reg"/>
    <property type="match status" value="1"/>
</dbReference>
<evidence type="ECO:0000259" key="3">
    <source>
        <dbReference type="PROSITE" id="PS50110"/>
    </source>
</evidence>
<gene>
    <name evidence="4" type="ORF">H6G97_11350</name>
</gene>
<dbReference type="SMART" id="SM00448">
    <property type="entry name" value="REC"/>
    <property type="match status" value="1"/>
</dbReference>
<dbReference type="InterPro" id="IPR001789">
    <property type="entry name" value="Sig_transdc_resp-reg_receiver"/>
</dbReference>
<keyword evidence="1 2" id="KW-0597">Phosphoprotein</keyword>
<dbReference type="PANTHER" id="PTHR44591">
    <property type="entry name" value="STRESS RESPONSE REGULATOR PROTEIN 1"/>
    <property type="match status" value="1"/>
</dbReference>